<dbReference type="InterPro" id="IPR036388">
    <property type="entry name" value="WH-like_DNA-bd_sf"/>
</dbReference>
<dbReference type="Gene3D" id="2.60.120.10">
    <property type="entry name" value="Jelly Rolls"/>
    <property type="match status" value="1"/>
</dbReference>
<dbReference type="Pfam" id="PF00027">
    <property type="entry name" value="cNMP_binding"/>
    <property type="match status" value="1"/>
</dbReference>
<dbReference type="InterPro" id="IPR050397">
    <property type="entry name" value="Env_Response_Regulators"/>
</dbReference>
<dbReference type="SUPFAM" id="SSF46785">
    <property type="entry name" value="Winged helix' DNA-binding domain"/>
    <property type="match status" value="1"/>
</dbReference>
<gene>
    <name evidence="6" type="ORF">C0Z18_30545</name>
</gene>
<dbReference type="EMBL" id="PNYA01000041">
    <property type="protein sequence ID" value="PMS14717.1"/>
    <property type="molecule type" value="Genomic_DNA"/>
</dbReference>
<evidence type="ECO:0000259" key="4">
    <source>
        <dbReference type="PROSITE" id="PS50042"/>
    </source>
</evidence>
<keyword evidence="7" id="KW-1185">Reference proteome</keyword>
<dbReference type="SMART" id="SM00100">
    <property type="entry name" value="cNMP"/>
    <property type="match status" value="1"/>
</dbReference>
<name>A0A2N7VC76_9BURK</name>
<dbReference type="CDD" id="cd00038">
    <property type="entry name" value="CAP_ED"/>
    <property type="match status" value="1"/>
</dbReference>
<dbReference type="PROSITE" id="PS51063">
    <property type="entry name" value="HTH_CRP_2"/>
    <property type="match status" value="1"/>
</dbReference>
<dbReference type="PANTHER" id="PTHR24567">
    <property type="entry name" value="CRP FAMILY TRANSCRIPTIONAL REGULATORY PROTEIN"/>
    <property type="match status" value="1"/>
</dbReference>
<dbReference type="SUPFAM" id="SSF51206">
    <property type="entry name" value="cAMP-binding domain-like"/>
    <property type="match status" value="1"/>
</dbReference>
<dbReference type="Pfam" id="PF13545">
    <property type="entry name" value="HTH_Crp_2"/>
    <property type="match status" value="1"/>
</dbReference>
<dbReference type="GO" id="GO:0003700">
    <property type="term" value="F:DNA-binding transcription factor activity"/>
    <property type="evidence" value="ECO:0007669"/>
    <property type="project" value="TreeGrafter"/>
</dbReference>
<feature type="domain" description="HTH crp-type" evidence="5">
    <location>
        <begin position="180"/>
        <end position="253"/>
    </location>
</feature>
<dbReference type="PANTHER" id="PTHR24567:SF75">
    <property type="entry name" value="FUMARATE AND NITRATE REDUCTION REGULATORY PROTEIN"/>
    <property type="match status" value="1"/>
</dbReference>
<proteinExistence type="predicted"/>
<evidence type="ECO:0000256" key="1">
    <source>
        <dbReference type="ARBA" id="ARBA00023015"/>
    </source>
</evidence>
<evidence type="ECO:0000313" key="6">
    <source>
        <dbReference type="EMBL" id="PMS14717.1"/>
    </source>
</evidence>
<keyword evidence="2" id="KW-0238">DNA-binding</keyword>
<evidence type="ECO:0000256" key="2">
    <source>
        <dbReference type="ARBA" id="ARBA00023125"/>
    </source>
</evidence>
<dbReference type="SMART" id="SM00419">
    <property type="entry name" value="HTH_CRP"/>
    <property type="match status" value="1"/>
</dbReference>
<dbReference type="OrthoDB" id="7643467at2"/>
<evidence type="ECO:0000259" key="5">
    <source>
        <dbReference type="PROSITE" id="PS51063"/>
    </source>
</evidence>
<dbReference type="AlphaFoldDB" id="A0A2N7VC76"/>
<sequence>MFNATTFADDLATAPVVPASACANSNAREPRPAQHCASCSMRSACMPQTLSDQELSRFDSIVSATRLIKRGDALYRANDTFQSIYAIRSGSFKTVVMHRDGREQVTGFHLAGEVLGLDGVCTEHHSSDAIAIEDSSVCIIPYALLESMCAESKRLQQQVLRMMSGEIVRESSLMMLLGTMSAEQRVAAFLLNMSSRMKARGYSAAEFNLRMTREEMGNFLGMKLETVSRMFSKFQRDGLVQSHGKRIRIVDLDELSRV</sequence>
<dbReference type="InterPro" id="IPR018490">
    <property type="entry name" value="cNMP-bd_dom_sf"/>
</dbReference>
<dbReference type="InterPro" id="IPR014710">
    <property type="entry name" value="RmlC-like_jellyroll"/>
</dbReference>
<dbReference type="InterPro" id="IPR036390">
    <property type="entry name" value="WH_DNA-bd_sf"/>
</dbReference>
<dbReference type="PRINTS" id="PR00034">
    <property type="entry name" value="HTHCRP"/>
</dbReference>
<dbReference type="NCBIfam" id="NF008365">
    <property type="entry name" value="PRK11161.1"/>
    <property type="match status" value="1"/>
</dbReference>
<dbReference type="PROSITE" id="PS50042">
    <property type="entry name" value="CNMP_BINDING_3"/>
    <property type="match status" value="1"/>
</dbReference>
<evidence type="ECO:0000256" key="3">
    <source>
        <dbReference type="ARBA" id="ARBA00023163"/>
    </source>
</evidence>
<feature type="domain" description="Cyclic nucleotide-binding" evidence="4">
    <location>
        <begin position="46"/>
        <end position="116"/>
    </location>
</feature>
<dbReference type="RefSeq" id="WP_102649191.1">
    <property type="nucleotide sequence ID" value="NZ_PNYA01000041.1"/>
</dbReference>
<comment type="caution">
    <text evidence="6">The sequence shown here is derived from an EMBL/GenBank/DDBJ whole genome shotgun (WGS) entry which is preliminary data.</text>
</comment>
<dbReference type="GO" id="GO:0003677">
    <property type="term" value="F:DNA binding"/>
    <property type="evidence" value="ECO:0007669"/>
    <property type="project" value="UniProtKB-KW"/>
</dbReference>
<dbReference type="CDD" id="cd00092">
    <property type="entry name" value="HTH_CRP"/>
    <property type="match status" value="1"/>
</dbReference>
<dbReference type="Proteomes" id="UP000235616">
    <property type="component" value="Unassembled WGS sequence"/>
</dbReference>
<evidence type="ECO:0000313" key="7">
    <source>
        <dbReference type="Proteomes" id="UP000235616"/>
    </source>
</evidence>
<dbReference type="Gene3D" id="1.10.10.10">
    <property type="entry name" value="Winged helix-like DNA-binding domain superfamily/Winged helix DNA-binding domain"/>
    <property type="match status" value="1"/>
</dbReference>
<dbReference type="FunFam" id="1.10.10.10:FF:000028">
    <property type="entry name" value="Fumarate/nitrate reduction transcriptional regulator Fnr"/>
    <property type="match status" value="1"/>
</dbReference>
<keyword evidence="1" id="KW-0805">Transcription regulation</keyword>
<reference evidence="6 7" key="1">
    <citation type="submission" date="2018-01" db="EMBL/GenBank/DDBJ databases">
        <title>Whole genome analyses suggest that Burkholderia sensu lato contains two further novel genera in the rhizoxinica-symbiotica group Mycetohabitans gen. nov., and Trinickia gen. nov.: implications for the evolution of diazotrophy and nodulation in the Burkholderiaceae.</title>
        <authorList>
            <person name="Estrada-de los Santos P."/>
            <person name="Palmer M."/>
            <person name="Chavez-Ramirez B."/>
            <person name="Beukes C."/>
            <person name="Steenkamp E.T."/>
            <person name="Hirsch A.M."/>
            <person name="Manyaka P."/>
            <person name="Maluk M."/>
            <person name="Lafos M."/>
            <person name="Crook M."/>
            <person name="Gross E."/>
            <person name="Simon M.F."/>
            <person name="Bueno dos Reis Junior F."/>
            <person name="Poole P.S."/>
            <person name="Venter S.N."/>
            <person name="James E.K."/>
        </authorList>
    </citation>
    <scope>NUCLEOTIDE SEQUENCE [LARGE SCALE GENOMIC DNA]</scope>
    <source>
        <strain evidence="6 7">GIMN1.004</strain>
    </source>
</reference>
<keyword evidence="3" id="KW-0804">Transcription</keyword>
<dbReference type="InterPro" id="IPR012318">
    <property type="entry name" value="HTH_CRP"/>
</dbReference>
<organism evidence="6 7">
    <name type="scientific">Trinickia dabaoshanensis</name>
    <dbReference type="NCBI Taxonomy" id="564714"/>
    <lineage>
        <taxon>Bacteria</taxon>
        <taxon>Pseudomonadati</taxon>
        <taxon>Pseudomonadota</taxon>
        <taxon>Betaproteobacteria</taxon>
        <taxon>Burkholderiales</taxon>
        <taxon>Burkholderiaceae</taxon>
        <taxon>Trinickia</taxon>
    </lineage>
</organism>
<dbReference type="GO" id="GO:0005829">
    <property type="term" value="C:cytosol"/>
    <property type="evidence" value="ECO:0007669"/>
    <property type="project" value="TreeGrafter"/>
</dbReference>
<protein>
    <submittedName>
        <fullName evidence="6">Crp/Fnr family transcriptional regulator</fullName>
    </submittedName>
</protein>
<dbReference type="InterPro" id="IPR000595">
    <property type="entry name" value="cNMP-bd_dom"/>
</dbReference>
<accession>A0A2N7VC76</accession>